<evidence type="ECO:0000256" key="1">
    <source>
        <dbReference type="ARBA" id="ARBA00004613"/>
    </source>
</evidence>
<keyword evidence="3" id="KW-0732">Signal</keyword>
<dbReference type="InterPro" id="IPR050557">
    <property type="entry name" value="RTX_toxin/Mannuronan_C5-epim"/>
</dbReference>
<evidence type="ECO:0000256" key="3">
    <source>
        <dbReference type="SAM" id="SignalP"/>
    </source>
</evidence>
<accession>A0A9X3NEC0</accession>
<dbReference type="GO" id="GO:0005576">
    <property type="term" value="C:extracellular region"/>
    <property type="evidence" value="ECO:0007669"/>
    <property type="project" value="UniProtKB-SubCell"/>
</dbReference>
<keyword evidence="5" id="KW-1185">Reference proteome</keyword>
<dbReference type="PRINTS" id="PR00313">
    <property type="entry name" value="CABNDNGRPT"/>
</dbReference>
<dbReference type="PANTHER" id="PTHR38340">
    <property type="entry name" value="S-LAYER PROTEIN"/>
    <property type="match status" value="1"/>
</dbReference>
<dbReference type="Gene3D" id="2.150.10.10">
    <property type="entry name" value="Serralysin-like metalloprotease, C-terminal"/>
    <property type="match status" value="1"/>
</dbReference>
<evidence type="ECO:0000256" key="2">
    <source>
        <dbReference type="ARBA" id="ARBA00022525"/>
    </source>
</evidence>
<keyword evidence="2" id="KW-0964">Secreted</keyword>
<sequence length="137" mass="14244">MKIRIAVATALVAATVVAIPASAENIDCSKMKSSSTKCLKTGGWVEMTGSDTADVLTGTKHADQILGDGGNDRINAGAGADEIDGGDGRDTINAGSGDDIVYARDDKRDTIDCGTGKDTVIADPEDRLKNCEKVTRR</sequence>
<reference evidence="4" key="1">
    <citation type="submission" date="2022-10" db="EMBL/GenBank/DDBJ databases">
        <title>The WGS of Solirubrobacter phytolaccae KCTC 29190.</title>
        <authorList>
            <person name="Jiang Z."/>
        </authorList>
    </citation>
    <scope>NUCLEOTIDE SEQUENCE</scope>
    <source>
        <strain evidence="4">KCTC 29190</strain>
    </source>
</reference>
<feature type="signal peptide" evidence="3">
    <location>
        <begin position="1"/>
        <end position="23"/>
    </location>
</feature>
<gene>
    <name evidence="4" type="ORF">OJ997_32850</name>
</gene>
<dbReference type="SUPFAM" id="SSF51120">
    <property type="entry name" value="beta-Roll"/>
    <property type="match status" value="1"/>
</dbReference>
<dbReference type="InterPro" id="IPR001343">
    <property type="entry name" value="Hemolysn_Ca-bd"/>
</dbReference>
<feature type="chain" id="PRO_5040725825" description="Calcium-binding protein" evidence="3">
    <location>
        <begin position="24"/>
        <end position="137"/>
    </location>
</feature>
<dbReference type="EMBL" id="JAPDDP010000100">
    <property type="protein sequence ID" value="MDA0185140.1"/>
    <property type="molecule type" value="Genomic_DNA"/>
</dbReference>
<dbReference type="Proteomes" id="UP001147653">
    <property type="component" value="Unassembled WGS sequence"/>
</dbReference>
<dbReference type="GO" id="GO:0005509">
    <property type="term" value="F:calcium ion binding"/>
    <property type="evidence" value="ECO:0007669"/>
    <property type="project" value="InterPro"/>
</dbReference>
<dbReference type="AlphaFoldDB" id="A0A9X3NEC0"/>
<comment type="subcellular location">
    <subcellularLocation>
        <location evidence="1">Secreted</location>
    </subcellularLocation>
</comment>
<dbReference type="RefSeq" id="WP_270029623.1">
    <property type="nucleotide sequence ID" value="NZ_JAPDDP010000100.1"/>
</dbReference>
<dbReference type="InterPro" id="IPR011049">
    <property type="entry name" value="Serralysin-like_metalloprot_C"/>
</dbReference>
<dbReference type="InterPro" id="IPR018511">
    <property type="entry name" value="Hemolysin-typ_Ca-bd_CS"/>
</dbReference>
<evidence type="ECO:0000313" key="4">
    <source>
        <dbReference type="EMBL" id="MDA0185140.1"/>
    </source>
</evidence>
<proteinExistence type="predicted"/>
<dbReference type="PANTHER" id="PTHR38340:SF1">
    <property type="entry name" value="S-LAYER PROTEIN"/>
    <property type="match status" value="1"/>
</dbReference>
<protein>
    <recommendedName>
        <fullName evidence="6">Calcium-binding protein</fullName>
    </recommendedName>
</protein>
<organism evidence="4 5">
    <name type="scientific">Solirubrobacter phytolaccae</name>
    <dbReference type="NCBI Taxonomy" id="1404360"/>
    <lineage>
        <taxon>Bacteria</taxon>
        <taxon>Bacillati</taxon>
        <taxon>Actinomycetota</taxon>
        <taxon>Thermoleophilia</taxon>
        <taxon>Solirubrobacterales</taxon>
        <taxon>Solirubrobacteraceae</taxon>
        <taxon>Solirubrobacter</taxon>
    </lineage>
</organism>
<name>A0A9X3NEC0_9ACTN</name>
<comment type="caution">
    <text evidence="4">The sequence shown here is derived from an EMBL/GenBank/DDBJ whole genome shotgun (WGS) entry which is preliminary data.</text>
</comment>
<dbReference type="PROSITE" id="PS00330">
    <property type="entry name" value="HEMOLYSIN_CALCIUM"/>
    <property type="match status" value="1"/>
</dbReference>
<evidence type="ECO:0000313" key="5">
    <source>
        <dbReference type="Proteomes" id="UP001147653"/>
    </source>
</evidence>
<evidence type="ECO:0008006" key="6">
    <source>
        <dbReference type="Google" id="ProtNLM"/>
    </source>
</evidence>
<dbReference type="Pfam" id="PF00353">
    <property type="entry name" value="HemolysinCabind"/>
    <property type="match status" value="1"/>
</dbReference>